<name>A0A0R3S5U9_9BILA</name>
<proteinExistence type="predicted"/>
<evidence type="ECO:0000313" key="1">
    <source>
        <dbReference type="Proteomes" id="UP000050640"/>
    </source>
</evidence>
<accession>A0A0R3S5U9</accession>
<reference evidence="2" key="1">
    <citation type="submission" date="2017-02" db="UniProtKB">
        <authorList>
            <consortium name="WormBaseParasite"/>
        </authorList>
    </citation>
    <scope>IDENTIFICATION</scope>
</reference>
<keyword evidence="1" id="KW-1185">Reference proteome</keyword>
<organism evidence="1 2">
    <name type="scientific">Elaeophora elaphi</name>
    <dbReference type="NCBI Taxonomy" id="1147741"/>
    <lineage>
        <taxon>Eukaryota</taxon>
        <taxon>Metazoa</taxon>
        <taxon>Ecdysozoa</taxon>
        <taxon>Nematoda</taxon>
        <taxon>Chromadorea</taxon>
        <taxon>Rhabditida</taxon>
        <taxon>Spirurina</taxon>
        <taxon>Spiruromorpha</taxon>
        <taxon>Filarioidea</taxon>
        <taxon>Onchocercidae</taxon>
        <taxon>Elaeophora</taxon>
    </lineage>
</organism>
<evidence type="ECO:0000313" key="2">
    <source>
        <dbReference type="WBParaSite" id="EEL_0001016801-mRNA-1"/>
    </source>
</evidence>
<sequence length="144" mass="16076">MGGNDKESEQFLTNLLAAQANLSYGDESVGNCEQKKIVLLIAFRDKNIEAATAGVVAAAFVLNKEICECDLAKELRHLLFSVVLNIALWFILSELGMRLSDEESLELPDIFDILRYLESDPVMHDALQEFITAKKQATILLLFL</sequence>
<dbReference type="AlphaFoldDB" id="A0A0R3S5U9"/>
<dbReference type="WBParaSite" id="EEL_0001016801-mRNA-1">
    <property type="protein sequence ID" value="EEL_0001016801-mRNA-1"/>
    <property type="gene ID" value="EEL_0001016801"/>
</dbReference>
<dbReference type="Proteomes" id="UP000050640">
    <property type="component" value="Unplaced"/>
</dbReference>
<protein>
    <submittedName>
        <fullName evidence="2">MI domain-containing protein</fullName>
    </submittedName>
</protein>